<keyword evidence="2" id="KW-0677">Repeat</keyword>
<comment type="similarity">
    <text evidence="1">Belongs to the PPR family. P subfamily.</text>
</comment>
<dbReference type="GO" id="GO:0005739">
    <property type="term" value="C:mitochondrion"/>
    <property type="evidence" value="ECO:0007669"/>
    <property type="project" value="TreeGrafter"/>
</dbReference>
<evidence type="ECO:0000256" key="3">
    <source>
        <dbReference type="PROSITE-ProRule" id="PRU00708"/>
    </source>
</evidence>
<dbReference type="NCBIfam" id="TIGR00756">
    <property type="entry name" value="PPR"/>
    <property type="match status" value="2"/>
</dbReference>
<evidence type="ECO:0000256" key="1">
    <source>
        <dbReference type="ARBA" id="ARBA00007626"/>
    </source>
</evidence>
<proteinExistence type="inferred from homology"/>
<dbReference type="FunFam" id="1.25.40.10:FF:000516">
    <property type="entry name" value="Pentatricopeptide repeat-containing protein"/>
    <property type="match status" value="1"/>
</dbReference>
<dbReference type="GO" id="GO:0003729">
    <property type="term" value="F:mRNA binding"/>
    <property type="evidence" value="ECO:0007669"/>
    <property type="project" value="UniProtKB-ARBA"/>
</dbReference>
<protein>
    <submittedName>
        <fullName evidence="4">Pentatricopeptide repeat</fullName>
    </submittedName>
</protein>
<comment type="caution">
    <text evidence="4">The sequence shown here is derived from an EMBL/GenBank/DDBJ whole genome shotgun (WGS) entry which is preliminary data.</text>
</comment>
<dbReference type="EMBL" id="JBAMMX010000021">
    <property type="protein sequence ID" value="KAK6920401.1"/>
    <property type="molecule type" value="Genomic_DNA"/>
</dbReference>
<sequence>MLLRLQSPVQNNPHVLLSSSFSYSLFLQTPKSVRMHCTQNGNNYKPQFIECSFSQVHNYGTVDYETRPAFKWKALSKKISLMKDPDAGCANLLNQWERDSKKLTKWELSRIVKELRKFRRFKAALEVYEWMNNRGERFRLTTSDAAIQLDLIAKVRGIASAEDFFLRLPDTLKDNRIYGALLNAYVQARMREKAESIMDRMRSKGYARQALPFNVMMTLYMKLEEFGRVDLLVEEMMEKNVPLDIYSYNIWLSSSGAQGSAEKIEQVFKRMELDRTINPNWTTYSTMATMYIKLGQFEKADECLKKVETRITGRDRMPYHYLISLYGSMGKPEEVYRVWRTYKSLFPYIPNLGYLSMVSSLVRAGDAGGAKDIYEEWLSVKTTYDPRVANIFIDWYVKQGDLVKAKCFFDHMFEVGGKPNCSTWEILGQGHVREKKIAEALSCFQKAPSAQGSGTWRPRPVNVSAFLKLCEQENDTASKDAFLGLLRQIGCLNDKSYMSRIGANSGPVSKLSEETDNAENDFNFDNNETAELLFNQLQGSL</sequence>
<dbReference type="AlphaFoldDB" id="A0AAN8Z0W8"/>
<dbReference type="InterPro" id="IPR002885">
    <property type="entry name" value="PPR_rpt"/>
</dbReference>
<dbReference type="SUPFAM" id="SSF48452">
    <property type="entry name" value="TPR-like"/>
    <property type="match status" value="1"/>
</dbReference>
<dbReference type="PROSITE" id="PS51375">
    <property type="entry name" value="PPR"/>
    <property type="match status" value="2"/>
</dbReference>
<evidence type="ECO:0000313" key="5">
    <source>
        <dbReference type="Proteomes" id="UP001370490"/>
    </source>
</evidence>
<reference evidence="4 5" key="1">
    <citation type="submission" date="2023-12" db="EMBL/GenBank/DDBJ databases">
        <title>A high-quality genome assembly for Dillenia turbinata (Dilleniales).</title>
        <authorList>
            <person name="Chanderbali A."/>
        </authorList>
    </citation>
    <scope>NUCLEOTIDE SEQUENCE [LARGE SCALE GENOMIC DNA]</scope>
    <source>
        <strain evidence="4">LSX21</strain>
        <tissue evidence="4">Leaf</tissue>
    </source>
</reference>
<feature type="repeat" description="PPR" evidence="3">
    <location>
        <begin position="385"/>
        <end position="419"/>
    </location>
</feature>
<accession>A0AAN8Z0W8</accession>
<evidence type="ECO:0000313" key="4">
    <source>
        <dbReference type="EMBL" id="KAK6920401.1"/>
    </source>
</evidence>
<dbReference type="Proteomes" id="UP001370490">
    <property type="component" value="Unassembled WGS sequence"/>
</dbReference>
<dbReference type="Gene3D" id="1.25.40.10">
    <property type="entry name" value="Tetratricopeptide repeat domain"/>
    <property type="match status" value="3"/>
</dbReference>
<organism evidence="4 5">
    <name type="scientific">Dillenia turbinata</name>
    <dbReference type="NCBI Taxonomy" id="194707"/>
    <lineage>
        <taxon>Eukaryota</taxon>
        <taxon>Viridiplantae</taxon>
        <taxon>Streptophyta</taxon>
        <taxon>Embryophyta</taxon>
        <taxon>Tracheophyta</taxon>
        <taxon>Spermatophyta</taxon>
        <taxon>Magnoliopsida</taxon>
        <taxon>eudicotyledons</taxon>
        <taxon>Gunneridae</taxon>
        <taxon>Pentapetalae</taxon>
        <taxon>Dilleniales</taxon>
        <taxon>Dilleniaceae</taxon>
        <taxon>Dillenia</taxon>
    </lineage>
</organism>
<name>A0AAN8Z0W8_9MAGN</name>
<dbReference type="PANTHER" id="PTHR45717:SF3">
    <property type="entry name" value="OS04G0544400 PROTEIN"/>
    <property type="match status" value="1"/>
</dbReference>
<dbReference type="FunFam" id="1.25.40.10:FF:000253">
    <property type="entry name" value="Pentatricopeptide repeat-containing protein"/>
    <property type="match status" value="1"/>
</dbReference>
<feature type="repeat" description="PPR" evidence="3">
    <location>
        <begin position="174"/>
        <end position="208"/>
    </location>
</feature>
<dbReference type="Pfam" id="PF01535">
    <property type="entry name" value="PPR"/>
    <property type="match status" value="4"/>
</dbReference>
<dbReference type="Pfam" id="PF13812">
    <property type="entry name" value="PPR_3"/>
    <property type="match status" value="1"/>
</dbReference>
<gene>
    <name evidence="4" type="ORF">RJ641_016305</name>
</gene>
<dbReference type="InterPro" id="IPR011990">
    <property type="entry name" value="TPR-like_helical_dom_sf"/>
</dbReference>
<dbReference type="PANTHER" id="PTHR45717">
    <property type="entry name" value="OS12G0527900 PROTEIN"/>
    <property type="match status" value="1"/>
</dbReference>
<evidence type="ECO:0000256" key="2">
    <source>
        <dbReference type="ARBA" id="ARBA00022737"/>
    </source>
</evidence>
<keyword evidence="5" id="KW-1185">Reference proteome</keyword>